<dbReference type="AlphaFoldDB" id="A0AAU9EH78"/>
<accession>A0AAU9EH78</accession>
<dbReference type="InterPro" id="IPR048068">
    <property type="entry name" value="LarA-like"/>
</dbReference>
<dbReference type="PANTHER" id="PTHR33171:SF17">
    <property type="entry name" value="LARA-LIKE N-TERMINAL DOMAIN-CONTAINING PROTEIN"/>
    <property type="match status" value="1"/>
</dbReference>
<proteinExistence type="predicted"/>
<evidence type="ECO:0000313" key="3">
    <source>
        <dbReference type="Proteomes" id="UP001366166"/>
    </source>
</evidence>
<dbReference type="Gene3D" id="3.40.50.11440">
    <property type="match status" value="1"/>
</dbReference>
<dbReference type="RefSeq" id="WP_338606313.1">
    <property type="nucleotide sequence ID" value="NZ_AP028679.1"/>
</dbReference>
<protein>
    <recommendedName>
        <fullName evidence="1">LarA-like N-terminal domain-containing protein</fullName>
    </recommendedName>
</protein>
<dbReference type="InterPro" id="IPR018657">
    <property type="entry name" value="LarA-like_N"/>
</dbReference>
<reference evidence="3" key="1">
    <citation type="journal article" date="2023" name="Arch. Microbiol.">
        <title>Desulfoferula mesophilus gen. nov. sp. nov., a mesophilic sulfate-reducing bacterium isolated from a brackish lake sediment.</title>
        <authorList>
            <person name="Watanabe T."/>
            <person name="Yabe T."/>
            <person name="Tsuji J.M."/>
            <person name="Fukui M."/>
        </authorList>
    </citation>
    <scope>NUCLEOTIDE SEQUENCE [LARGE SCALE GENOMIC DNA]</scope>
    <source>
        <strain evidence="3">12FAK</strain>
    </source>
</reference>
<dbReference type="Pfam" id="PF09861">
    <property type="entry name" value="Lar_N"/>
    <property type="match status" value="1"/>
</dbReference>
<name>A0AAU9EH78_9BACT</name>
<gene>
    <name evidence="2" type="ORF">FAK_16750</name>
</gene>
<dbReference type="GO" id="GO:0050043">
    <property type="term" value="F:lactate racemase activity"/>
    <property type="evidence" value="ECO:0007669"/>
    <property type="project" value="InterPro"/>
</dbReference>
<sequence>MRISLPRRLWYENDSLEIALPDDWRVEVCSMAGAQRPALSQAEIEAALAAPLGSPSLRELAQGKRSAVIVFDDMTRPTRVAQFAPFLLAEMAAAGVPEEAVTFLCALGTHGALSMHELRKKLGREVVERFRVFNHNCYENCEPVGTTSLGTQVRLNRELLAAELKVAVSCVTAHPYAGFSGGGKILMPGLAHIDTIADHHTRVMALKPERVGLGKFAGNLVRQDIDEAAELAGLSFSVNVLVNQRGEAAAVVAGELGRSHARAVELAGEWYATAPRPRNVDVVISNAFVKANEMPIAVALARGCLKPQGGTVVVIADSPEGQVVHYLLGRFGRAHGGRMHPVRQLPDNLRLIILAPSFDRGFGDWFANPEVITFSKTWEQTLELLRENHGPGTRAAVLPNATMQYFAD</sequence>
<organism evidence="2 3">
    <name type="scientific">Desulfoferula mesophila</name>
    <dbReference type="NCBI Taxonomy" id="3058419"/>
    <lineage>
        <taxon>Bacteria</taxon>
        <taxon>Pseudomonadati</taxon>
        <taxon>Thermodesulfobacteriota</taxon>
        <taxon>Desulfarculia</taxon>
        <taxon>Desulfarculales</taxon>
        <taxon>Desulfarculaceae</taxon>
        <taxon>Desulfoferula</taxon>
    </lineage>
</organism>
<dbReference type="EMBL" id="AP028679">
    <property type="protein sequence ID" value="BEQ14609.1"/>
    <property type="molecule type" value="Genomic_DNA"/>
</dbReference>
<dbReference type="PANTHER" id="PTHR33171">
    <property type="entry name" value="LAR_N DOMAIN-CONTAINING PROTEIN"/>
    <property type="match status" value="1"/>
</dbReference>
<feature type="domain" description="LarA-like N-terminal" evidence="1">
    <location>
        <begin position="11"/>
        <end position="205"/>
    </location>
</feature>
<keyword evidence="3" id="KW-1185">Reference proteome</keyword>
<evidence type="ECO:0000313" key="2">
    <source>
        <dbReference type="EMBL" id="BEQ14609.1"/>
    </source>
</evidence>
<dbReference type="KEGG" id="dmp:FAK_16750"/>
<evidence type="ECO:0000259" key="1">
    <source>
        <dbReference type="Pfam" id="PF09861"/>
    </source>
</evidence>
<dbReference type="Proteomes" id="UP001366166">
    <property type="component" value="Chromosome"/>
</dbReference>